<accession>A0A9D0YNV1</accession>
<feature type="domain" description="Glycosyltransferase 2-like" evidence="9">
    <location>
        <begin position="8"/>
        <end position="169"/>
    </location>
</feature>
<keyword evidence="6 8" id="KW-1133">Transmembrane helix</keyword>
<dbReference type="PANTHER" id="PTHR48090:SF3">
    <property type="entry name" value="UNDECAPRENYL-PHOSPHATE 4-DEOXY-4-FORMAMIDO-L-ARABINOSE TRANSFERASE"/>
    <property type="match status" value="1"/>
</dbReference>
<sequence>MKEIKTVSVVIPVYNEEENIKPLYEELREVLKSLPYEYEIIFVDDGSTDRSYEILKQLALEDKKVKVIRFRKNYGQTAAMYAGFRYAQGDVIITMDGDLQNDPHDIPKLLEKIKEGYDIVSGWRKNRKDSFITRILPSKIANWIISKVTGVHLHDYGCTLKAYRKEIAKNFRLYGDMHRFLPAVAKSFGAKITEIVVNHRPRIHGKSKYGIGRTVRVILDIFLVKFLNDYLNKPMYIFGSTGLFLLAVGFLILLYLTVEKLFFGESIGGRPLLILGVLLFLSGLQLLSTGIIAEVVIRTYYESKRDVPYRVEEIINFNGEIKSPQQAP</sequence>
<dbReference type="Pfam" id="PF00535">
    <property type="entry name" value="Glycos_transf_2"/>
    <property type="match status" value="1"/>
</dbReference>
<keyword evidence="5" id="KW-0448">Lipopolysaccharide biosynthesis</keyword>
<dbReference type="InterPro" id="IPR001173">
    <property type="entry name" value="Glyco_trans_2-like"/>
</dbReference>
<evidence type="ECO:0000256" key="6">
    <source>
        <dbReference type="ARBA" id="ARBA00022989"/>
    </source>
</evidence>
<evidence type="ECO:0000259" key="9">
    <source>
        <dbReference type="Pfam" id="PF00535"/>
    </source>
</evidence>
<keyword evidence="4 8" id="KW-0812">Transmembrane</keyword>
<proteinExistence type="predicted"/>
<comment type="caution">
    <text evidence="10">The sequence shown here is derived from an EMBL/GenBank/DDBJ whole genome shotgun (WGS) entry which is preliminary data.</text>
</comment>
<gene>
    <name evidence="10" type="ORF">EYH37_02510</name>
</gene>
<evidence type="ECO:0000313" key="11">
    <source>
        <dbReference type="Proteomes" id="UP000606463"/>
    </source>
</evidence>
<feature type="transmembrane region" description="Helical" evidence="8">
    <location>
        <begin position="235"/>
        <end position="258"/>
    </location>
</feature>
<evidence type="ECO:0000256" key="5">
    <source>
        <dbReference type="ARBA" id="ARBA00022985"/>
    </source>
</evidence>
<dbReference type="InterPro" id="IPR029044">
    <property type="entry name" value="Nucleotide-diphossugar_trans"/>
</dbReference>
<dbReference type="GO" id="GO:0005886">
    <property type="term" value="C:plasma membrane"/>
    <property type="evidence" value="ECO:0007669"/>
    <property type="project" value="TreeGrafter"/>
</dbReference>
<evidence type="ECO:0000256" key="1">
    <source>
        <dbReference type="ARBA" id="ARBA00022475"/>
    </source>
</evidence>
<dbReference type="PANTHER" id="PTHR48090">
    <property type="entry name" value="UNDECAPRENYL-PHOSPHATE 4-DEOXY-4-FORMAMIDO-L-ARABINOSE TRANSFERASE-RELATED"/>
    <property type="match status" value="1"/>
</dbReference>
<dbReference type="AlphaFoldDB" id="A0A9D0YNV1"/>
<dbReference type="SUPFAM" id="SSF53448">
    <property type="entry name" value="Nucleotide-diphospho-sugar transferases"/>
    <property type="match status" value="1"/>
</dbReference>
<reference evidence="10" key="1">
    <citation type="journal article" date="2020" name="ISME J.">
        <title>Gammaproteobacteria mediating utilization of methyl-, sulfur- and petroleum organic compounds in deep ocean hydrothermal plumes.</title>
        <authorList>
            <person name="Zhou Z."/>
            <person name="Liu Y."/>
            <person name="Pan J."/>
            <person name="Cron B.R."/>
            <person name="Toner B.M."/>
            <person name="Anantharaman K."/>
            <person name="Breier J.A."/>
            <person name="Dick G.J."/>
            <person name="Li M."/>
        </authorList>
    </citation>
    <scope>NUCLEOTIDE SEQUENCE</scope>
    <source>
        <strain evidence="10">SZUA-1501</strain>
    </source>
</reference>
<evidence type="ECO:0000256" key="4">
    <source>
        <dbReference type="ARBA" id="ARBA00022692"/>
    </source>
</evidence>
<evidence type="ECO:0000256" key="7">
    <source>
        <dbReference type="ARBA" id="ARBA00023136"/>
    </source>
</evidence>
<dbReference type="CDD" id="cd04187">
    <property type="entry name" value="DPM1_like_bac"/>
    <property type="match status" value="1"/>
</dbReference>
<dbReference type="InterPro" id="IPR050256">
    <property type="entry name" value="Glycosyltransferase_2"/>
</dbReference>
<keyword evidence="7 8" id="KW-0472">Membrane</keyword>
<keyword evidence="2" id="KW-0328">Glycosyltransferase</keyword>
<name>A0A9D0YNV1_AQUAO</name>
<evidence type="ECO:0000256" key="2">
    <source>
        <dbReference type="ARBA" id="ARBA00022676"/>
    </source>
</evidence>
<protein>
    <submittedName>
        <fullName evidence="10">Glycosyltransferase</fullName>
    </submittedName>
</protein>
<keyword evidence="1" id="KW-1003">Cell membrane</keyword>
<evidence type="ECO:0000313" key="10">
    <source>
        <dbReference type="EMBL" id="HIP98226.1"/>
    </source>
</evidence>
<dbReference type="Gene3D" id="3.90.550.10">
    <property type="entry name" value="Spore Coat Polysaccharide Biosynthesis Protein SpsA, Chain A"/>
    <property type="match status" value="1"/>
</dbReference>
<dbReference type="EMBL" id="DQVE01000025">
    <property type="protein sequence ID" value="HIP98226.1"/>
    <property type="molecule type" value="Genomic_DNA"/>
</dbReference>
<evidence type="ECO:0000256" key="3">
    <source>
        <dbReference type="ARBA" id="ARBA00022679"/>
    </source>
</evidence>
<dbReference type="GO" id="GO:0099621">
    <property type="term" value="F:undecaprenyl-phosphate 4-deoxy-4-formamido-L-arabinose transferase activity"/>
    <property type="evidence" value="ECO:0007669"/>
    <property type="project" value="TreeGrafter"/>
</dbReference>
<organism evidence="10 11">
    <name type="scientific">Aquifex aeolicus</name>
    <dbReference type="NCBI Taxonomy" id="63363"/>
    <lineage>
        <taxon>Bacteria</taxon>
        <taxon>Pseudomonadati</taxon>
        <taxon>Aquificota</taxon>
        <taxon>Aquificia</taxon>
        <taxon>Aquificales</taxon>
        <taxon>Aquificaceae</taxon>
        <taxon>Aquifex</taxon>
    </lineage>
</organism>
<evidence type="ECO:0000256" key="8">
    <source>
        <dbReference type="SAM" id="Phobius"/>
    </source>
</evidence>
<dbReference type="Proteomes" id="UP000606463">
    <property type="component" value="Unassembled WGS sequence"/>
</dbReference>
<dbReference type="GO" id="GO:0009103">
    <property type="term" value="P:lipopolysaccharide biosynthetic process"/>
    <property type="evidence" value="ECO:0007669"/>
    <property type="project" value="UniProtKB-KW"/>
</dbReference>
<feature type="transmembrane region" description="Helical" evidence="8">
    <location>
        <begin position="273"/>
        <end position="297"/>
    </location>
</feature>
<dbReference type="FunFam" id="3.90.550.10:FF:000158">
    <property type="entry name" value="Glycosyl transferase family 2"/>
    <property type="match status" value="1"/>
</dbReference>
<keyword evidence="3" id="KW-0808">Transferase</keyword>